<reference evidence="2" key="1">
    <citation type="submission" date="2021-06" db="EMBL/GenBank/DDBJ databases">
        <authorList>
            <person name="Kallberg Y."/>
            <person name="Tangrot J."/>
            <person name="Rosling A."/>
        </authorList>
    </citation>
    <scope>NUCLEOTIDE SEQUENCE</scope>
    <source>
        <strain evidence="2">87-6 pot B 2015</strain>
    </source>
</reference>
<evidence type="ECO:0000256" key="1">
    <source>
        <dbReference type="SAM" id="MobiDB-lite"/>
    </source>
</evidence>
<feature type="region of interest" description="Disordered" evidence="1">
    <location>
        <begin position="1"/>
        <end position="22"/>
    </location>
</feature>
<protein>
    <submittedName>
        <fullName evidence="2">3372_t:CDS:1</fullName>
    </submittedName>
</protein>
<dbReference type="Proteomes" id="UP000789375">
    <property type="component" value="Unassembled WGS sequence"/>
</dbReference>
<gene>
    <name evidence="2" type="ORF">FMOSSE_LOCUS4030</name>
</gene>
<name>A0A9N8ZMP2_FUNMO</name>
<evidence type="ECO:0000313" key="2">
    <source>
        <dbReference type="EMBL" id="CAG8500875.1"/>
    </source>
</evidence>
<keyword evidence="3" id="KW-1185">Reference proteome</keyword>
<proteinExistence type="predicted"/>
<dbReference type="AlphaFoldDB" id="A0A9N8ZMP2"/>
<sequence length="85" mass="9681">MDAKSSTTKTPGQDQKQVPAHSQPFSHNFIYTICAKRYKVVLGIEEGRRERAGCKCEVVNEMGEGKEKEEKRLDIKEIEEVGVRK</sequence>
<evidence type="ECO:0000313" key="3">
    <source>
        <dbReference type="Proteomes" id="UP000789375"/>
    </source>
</evidence>
<organism evidence="2 3">
    <name type="scientific">Funneliformis mosseae</name>
    <name type="common">Endomycorrhizal fungus</name>
    <name type="synonym">Glomus mosseae</name>
    <dbReference type="NCBI Taxonomy" id="27381"/>
    <lineage>
        <taxon>Eukaryota</taxon>
        <taxon>Fungi</taxon>
        <taxon>Fungi incertae sedis</taxon>
        <taxon>Mucoromycota</taxon>
        <taxon>Glomeromycotina</taxon>
        <taxon>Glomeromycetes</taxon>
        <taxon>Glomerales</taxon>
        <taxon>Glomeraceae</taxon>
        <taxon>Funneliformis</taxon>
    </lineage>
</organism>
<comment type="caution">
    <text evidence="2">The sequence shown here is derived from an EMBL/GenBank/DDBJ whole genome shotgun (WGS) entry which is preliminary data.</text>
</comment>
<accession>A0A9N8ZMP2</accession>
<dbReference type="EMBL" id="CAJVPP010000650">
    <property type="protein sequence ID" value="CAG8500875.1"/>
    <property type="molecule type" value="Genomic_DNA"/>
</dbReference>
<feature type="compositionally biased region" description="Polar residues" evidence="1">
    <location>
        <begin position="1"/>
        <end position="16"/>
    </location>
</feature>